<keyword evidence="2" id="KW-1185">Reference proteome</keyword>
<dbReference type="Proteomes" id="UP000664835">
    <property type="component" value="Unassembled WGS sequence"/>
</dbReference>
<dbReference type="RefSeq" id="WP_208150903.1">
    <property type="nucleotide sequence ID" value="NZ_JAGETV010000034.1"/>
</dbReference>
<evidence type="ECO:0000313" key="1">
    <source>
        <dbReference type="EMBL" id="MBO1928288.1"/>
    </source>
</evidence>
<organism evidence="1 2">
    <name type="scientific">Thiomicrorhabdus marina</name>
    <dbReference type="NCBI Taxonomy" id="2818442"/>
    <lineage>
        <taxon>Bacteria</taxon>
        <taxon>Pseudomonadati</taxon>
        <taxon>Pseudomonadota</taxon>
        <taxon>Gammaproteobacteria</taxon>
        <taxon>Thiotrichales</taxon>
        <taxon>Piscirickettsiaceae</taxon>
        <taxon>Thiomicrorhabdus</taxon>
    </lineage>
</organism>
<accession>A0ABS3Q7G2</accession>
<evidence type="ECO:0000313" key="2">
    <source>
        <dbReference type="Proteomes" id="UP000664835"/>
    </source>
</evidence>
<dbReference type="EMBL" id="JAGETV010000034">
    <property type="protein sequence ID" value="MBO1928288.1"/>
    <property type="molecule type" value="Genomic_DNA"/>
</dbReference>
<gene>
    <name evidence="1" type="ORF">J3998_11960</name>
</gene>
<reference evidence="1 2" key="1">
    <citation type="submission" date="2021-03" db="EMBL/GenBank/DDBJ databases">
        <title>Thiomicrorhabdus sp.nov.,novel sulfur-oxidizing bacteria isolated from coastal sediment.</title>
        <authorList>
            <person name="Liu X."/>
        </authorList>
    </citation>
    <scope>NUCLEOTIDE SEQUENCE [LARGE SCALE GENOMIC DNA]</scope>
    <source>
        <strain evidence="1 2">6S2-11</strain>
    </source>
</reference>
<protein>
    <submittedName>
        <fullName evidence="1">Uncharacterized protein</fullName>
    </submittedName>
</protein>
<proteinExistence type="predicted"/>
<name>A0ABS3Q7G2_9GAMM</name>
<comment type="caution">
    <text evidence="1">The sequence shown here is derived from an EMBL/GenBank/DDBJ whole genome shotgun (WGS) entry which is preliminary data.</text>
</comment>
<sequence>MLFLIQSLAGSAWAGIDMSMINGAEKTQMQMMHANMKMASDNFSCMHSNSDMSHLQNCCIDSCVDVLCLSFHSSTIYINNLNPVGLNDITIVSTVDLHGFEFNTRYTKPETPPPSSIA</sequence>